<evidence type="ECO:0000256" key="1">
    <source>
        <dbReference type="ARBA" id="ARBA00012452"/>
    </source>
</evidence>
<dbReference type="Gene3D" id="3.40.30.10">
    <property type="entry name" value="Glutaredoxin"/>
    <property type="match status" value="1"/>
</dbReference>
<dbReference type="Proteomes" id="UP001497512">
    <property type="component" value="Chromosome 13"/>
</dbReference>
<dbReference type="Gene3D" id="1.20.1050.10">
    <property type="match status" value="1"/>
</dbReference>
<accession>A0ABP0TQW0</accession>
<organism evidence="7 8">
    <name type="scientific">Sphagnum troendelagicum</name>
    <dbReference type="NCBI Taxonomy" id="128251"/>
    <lineage>
        <taxon>Eukaryota</taxon>
        <taxon>Viridiplantae</taxon>
        <taxon>Streptophyta</taxon>
        <taxon>Embryophyta</taxon>
        <taxon>Bryophyta</taxon>
        <taxon>Sphagnophytina</taxon>
        <taxon>Sphagnopsida</taxon>
        <taxon>Sphagnales</taxon>
        <taxon>Sphagnaceae</taxon>
        <taxon>Sphagnum</taxon>
    </lineage>
</organism>
<dbReference type="PROSITE" id="PS50404">
    <property type="entry name" value="GST_NTER"/>
    <property type="match status" value="1"/>
</dbReference>
<dbReference type="InterPro" id="IPR004046">
    <property type="entry name" value="GST_C"/>
</dbReference>
<dbReference type="InterPro" id="IPR010987">
    <property type="entry name" value="Glutathione-S-Trfase_C-like"/>
</dbReference>
<comment type="catalytic activity">
    <reaction evidence="3">
        <text>RX + glutathione = an S-substituted glutathione + a halide anion + H(+)</text>
        <dbReference type="Rhea" id="RHEA:16437"/>
        <dbReference type="ChEBI" id="CHEBI:15378"/>
        <dbReference type="ChEBI" id="CHEBI:16042"/>
        <dbReference type="ChEBI" id="CHEBI:17792"/>
        <dbReference type="ChEBI" id="CHEBI:57925"/>
        <dbReference type="ChEBI" id="CHEBI:90779"/>
        <dbReference type="EC" id="2.5.1.18"/>
    </reaction>
</comment>
<dbReference type="InterPro" id="IPR004045">
    <property type="entry name" value="Glutathione_S-Trfase_N"/>
</dbReference>
<dbReference type="EMBL" id="OZ019905">
    <property type="protein sequence ID" value="CAK9202252.1"/>
    <property type="molecule type" value="Genomic_DNA"/>
</dbReference>
<dbReference type="SUPFAM" id="SSF47616">
    <property type="entry name" value="GST C-terminal domain-like"/>
    <property type="match status" value="1"/>
</dbReference>
<evidence type="ECO:0000256" key="3">
    <source>
        <dbReference type="ARBA" id="ARBA00047960"/>
    </source>
</evidence>
<evidence type="ECO:0000313" key="8">
    <source>
        <dbReference type="Proteomes" id="UP001497512"/>
    </source>
</evidence>
<feature type="domain" description="GST C-terminal" evidence="6">
    <location>
        <begin position="91"/>
        <end position="217"/>
    </location>
</feature>
<gene>
    <name evidence="7" type="ORF">CSSPTR1EN2_LOCUS6314</name>
</gene>
<dbReference type="CDD" id="cd03053">
    <property type="entry name" value="GST_N_Phi"/>
    <property type="match status" value="1"/>
</dbReference>
<dbReference type="PANTHER" id="PTHR43900">
    <property type="entry name" value="GLUTATHIONE S-TRANSFERASE RHO"/>
    <property type="match status" value="1"/>
</dbReference>
<comment type="similarity">
    <text evidence="4">Belongs to the GST superfamily.</text>
</comment>
<dbReference type="InterPro" id="IPR036282">
    <property type="entry name" value="Glutathione-S-Trfase_C_sf"/>
</dbReference>
<evidence type="ECO:0000313" key="7">
    <source>
        <dbReference type="EMBL" id="CAK9202252.1"/>
    </source>
</evidence>
<keyword evidence="8" id="KW-1185">Reference proteome</keyword>
<dbReference type="SFLD" id="SFLDG01154">
    <property type="entry name" value="Main.5:_Phi-like"/>
    <property type="match status" value="1"/>
</dbReference>
<reference evidence="7" key="1">
    <citation type="submission" date="2024-02" db="EMBL/GenBank/DDBJ databases">
        <authorList>
            <consortium name="ELIXIR-Norway"/>
            <consortium name="Elixir Norway"/>
        </authorList>
    </citation>
    <scope>NUCLEOTIDE SEQUENCE</scope>
</reference>
<dbReference type="PANTHER" id="PTHR43900:SF3">
    <property type="entry name" value="GLUTATHIONE S-TRANSFERASE RHO"/>
    <property type="match status" value="1"/>
</dbReference>
<evidence type="ECO:0000256" key="2">
    <source>
        <dbReference type="ARBA" id="ARBA00022679"/>
    </source>
</evidence>
<keyword evidence="2" id="KW-0808">Transferase</keyword>
<dbReference type="SFLD" id="SFLDG00358">
    <property type="entry name" value="Main_(cytGST)"/>
    <property type="match status" value="1"/>
</dbReference>
<sequence>MTIKVYGSKQSTCTQRVVLALHEKEIFDYELVTVDLQKGEQKRPEFLQLQPFGKIPVYQDDEVTLYESRAVARYIAEKFPDPEGYFLYGRNLKEKALVEQWVEVESQNWNPVVETIVREEYFNLTFFGKQPNEQLVLENLLKLEKLLDIYEAHLSKSQYLAGDFYSLADLTHIPYTFYLIKYAKKGQVIASRRFVKAWFEDICARRSWQKILTNFLE</sequence>
<evidence type="ECO:0000256" key="4">
    <source>
        <dbReference type="RuleBase" id="RU003494"/>
    </source>
</evidence>
<dbReference type="Pfam" id="PF02798">
    <property type="entry name" value="GST_N"/>
    <property type="match status" value="1"/>
</dbReference>
<proteinExistence type="inferred from homology"/>
<protein>
    <recommendedName>
        <fullName evidence="1">glutathione transferase</fullName>
        <ecNumber evidence="1">2.5.1.18</ecNumber>
    </recommendedName>
</protein>
<dbReference type="EC" id="2.5.1.18" evidence="1"/>
<feature type="domain" description="GST N-terminal" evidence="5">
    <location>
        <begin position="1"/>
        <end position="83"/>
    </location>
</feature>
<dbReference type="InterPro" id="IPR036249">
    <property type="entry name" value="Thioredoxin-like_sf"/>
</dbReference>
<dbReference type="SUPFAM" id="SSF52833">
    <property type="entry name" value="Thioredoxin-like"/>
    <property type="match status" value="1"/>
</dbReference>
<dbReference type="Pfam" id="PF00043">
    <property type="entry name" value="GST_C"/>
    <property type="match status" value="1"/>
</dbReference>
<evidence type="ECO:0000259" key="5">
    <source>
        <dbReference type="PROSITE" id="PS50404"/>
    </source>
</evidence>
<dbReference type="InterPro" id="IPR040079">
    <property type="entry name" value="Glutathione_S-Trfase"/>
</dbReference>
<evidence type="ECO:0000259" key="6">
    <source>
        <dbReference type="PROSITE" id="PS50405"/>
    </source>
</evidence>
<dbReference type="SFLD" id="SFLDS00019">
    <property type="entry name" value="Glutathione_Transferase_(cytos"/>
    <property type="match status" value="1"/>
</dbReference>
<name>A0ABP0TQW0_9BRYO</name>
<dbReference type="PROSITE" id="PS50405">
    <property type="entry name" value="GST_CTER"/>
    <property type="match status" value="1"/>
</dbReference>